<organism evidence="1 2">
    <name type="scientific">Paenibacillus bovis</name>
    <dbReference type="NCBI Taxonomy" id="1616788"/>
    <lineage>
        <taxon>Bacteria</taxon>
        <taxon>Bacillati</taxon>
        <taxon>Bacillota</taxon>
        <taxon>Bacilli</taxon>
        <taxon>Bacillales</taxon>
        <taxon>Paenibacillaceae</taxon>
        <taxon>Paenibacillus</taxon>
    </lineage>
</organism>
<sequence length="337" mass="39017">MGQRANLVIVHNNDYELYYNHWCASSMPEKVFWGPVHTRQFIESQEKVSKTEWLDDIWAEGGVVMDLDRQYLLFYGGEDMMYDIQLRQLFIQLMHKVWTGWQVEWAEEGILDMANYVGVSPECVLSSRQATELRLLEPIASGNFVDGVASIQFGEDELLLFPLGMDFKEYLYSGSEIIEHIDKTQGYSKIIWKDWAYQDEIPNSGFHVDKVSRTLQFWHAEAIPNILAIVKECWPGWNISRFANHYDSQVAAAKGRLVILERDNATLLEELKKNLLREPNDPVQHAISIAELLGESRKEVQVNPDIFSHTEYHLSLEEKRTILAYALKSYSDCRDSS</sequence>
<proteinExistence type="predicted"/>
<dbReference type="Proteomes" id="UP000078148">
    <property type="component" value="Chromosome"/>
</dbReference>
<dbReference type="OrthoDB" id="2528990at2"/>
<dbReference type="KEGG" id="pbv:AR543_11880"/>
<evidence type="ECO:0000313" key="2">
    <source>
        <dbReference type="Proteomes" id="UP000078148"/>
    </source>
</evidence>
<keyword evidence="2" id="KW-1185">Reference proteome</keyword>
<dbReference type="RefSeq" id="WP_060534665.1">
    <property type="nucleotide sequence ID" value="NZ_CP013023.1"/>
</dbReference>
<gene>
    <name evidence="1" type="ORF">AR543_11880</name>
</gene>
<dbReference type="AlphaFoldDB" id="A0A172ZH77"/>
<name>A0A172ZH77_9BACL</name>
<accession>A0A172ZH77</accession>
<evidence type="ECO:0000313" key="1">
    <source>
        <dbReference type="EMBL" id="ANF96637.1"/>
    </source>
</evidence>
<reference evidence="2" key="1">
    <citation type="submission" date="2015-10" db="EMBL/GenBank/DDBJ databases">
        <title>Genome of Paenibacillus bovis sp. nov.</title>
        <authorList>
            <person name="Wu Z."/>
            <person name="Gao C."/>
            <person name="Liu Z."/>
            <person name="Zheng H."/>
        </authorList>
    </citation>
    <scope>NUCLEOTIDE SEQUENCE [LARGE SCALE GENOMIC DNA]</scope>
    <source>
        <strain evidence="2">BD3526</strain>
    </source>
</reference>
<reference evidence="1 2" key="2">
    <citation type="journal article" date="2016" name="Int. J. Syst. Evol. Microbiol.">
        <title>Paenibacillus bovis sp. nov., isolated from raw yak (Bos grunniens) milk.</title>
        <authorList>
            <person name="Gao C."/>
            <person name="Han J."/>
            <person name="Liu Z."/>
            <person name="Xu X."/>
            <person name="Hang F."/>
            <person name="Wu Z."/>
        </authorList>
    </citation>
    <scope>NUCLEOTIDE SEQUENCE [LARGE SCALE GENOMIC DNA]</scope>
    <source>
        <strain evidence="1 2">BD3526</strain>
    </source>
</reference>
<protein>
    <submittedName>
        <fullName evidence="1">Uncharacterized protein</fullName>
    </submittedName>
</protein>
<dbReference type="EMBL" id="CP013023">
    <property type="protein sequence ID" value="ANF96637.1"/>
    <property type="molecule type" value="Genomic_DNA"/>
</dbReference>